<feature type="compositionally biased region" description="Polar residues" evidence="1">
    <location>
        <begin position="390"/>
        <end position="423"/>
    </location>
</feature>
<gene>
    <name evidence="2" type="ORF">Cvel_11062.t1.CR1</name>
</gene>
<feature type="compositionally biased region" description="Basic residues" evidence="1">
    <location>
        <begin position="91"/>
        <end position="101"/>
    </location>
</feature>
<dbReference type="VEuPathDB" id="CryptoDB:Cvel_11062"/>
<feature type="region of interest" description="Disordered" evidence="1">
    <location>
        <begin position="1212"/>
        <end position="1244"/>
    </location>
</feature>
<feature type="compositionally biased region" description="Polar residues" evidence="1">
    <location>
        <begin position="537"/>
        <end position="548"/>
    </location>
</feature>
<proteinExistence type="predicted"/>
<feature type="compositionally biased region" description="Basic residues" evidence="1">
    <location>
        <begin position="258"/>
        <end position="271"/>
    </location>
</feature>
<feature type="compositionally biased region" description="Basic and acidic residues" evidence="1">
    <location>
        <begin position="1212"/>
        <end position="1222"/>
    </location>
</feature>
<accession>A0A0K6SAI6</accession>
<dbReference type="AlphaFoldDB" id="A0A0K6SAI6"/>
<evidence type="ECO:0000256" key="1">
    <source>
        <dbReference type="SAM" id="MobiDB-lite"/>
    </source>
</evidence>
<feature type="compositionally biased region" description="Basic and acidic residues" evidence="1">
    <location>
        <begin position="60"/>
        <end position="77"/>
    </location>
</feature>
<feature type="compositionally biased region" description="Gly residues" evidence="1">
    <location>
        <begin position="106"/>
        <end position="116"/>
    </location>
</feature>
<reference evidence="2" key="1">
    <citation type="submission" date="2014-11" db="EMBL/GenBank/DDBJ databases">
        <title>Molecular phylogeny of cliff fern family Woodsiaceae with morphological implications.</title>
        <authorList>
            <person name="Shao Y.-Z."/>
            <person name="Wei R."/>
            <person name="Zhang X.-C."/>
        </authorList>
    </citation>
    <scope>NUCLEOTIDE SEQUENCE</scope>
</reference>
<evidence type="ECO:0000313" key="2">
    <source>
        <dbReference type="EMBL" id="CUC10688.1"/>
    </source>
</evidence>
<dbReference type="EMBL" id="CDMZ01005134">
    <property type="protein sequence ID" value="CUC10688.1"/>
    <property type="molecule type" value="Genomic_DNA"/>
</dbReference>
<name>A0A0K6SAI6_9ALVE</name>
<protein>
    <submittedName>
        <fullName evidence="2">Uncharacterized protein</fullName>
    </submittedName>
</protein>
<feature type="compositionally biased region" description="Polar residues" evidence="1">
    <location>
        <begin position="924"/>
        <end position="933"/>
    </location>
</feature>
<feature type="region of interest" description="Disordered" evidence="1">
    <location>
        <begin position="318"/>
        <end position="588"/>
    </location>
</feature>
<feature type="region of interest" description="Disordered" evidence="1">
    <location>
        <begin position="241"/>
        <end position="293"/>
    </location>
</feature>
<feature type="region of interest" description="Disordered" evidence="1">
    <location>
        <begin position="653"/>
        <end position="681"/>
    </location>
</feature>
<sequence length="1257" mass="134316">MERWGQGGGPKVHCGDAIAWISVHILFISGVEWTTLPHDGWKVRRLKPFTSGVIQTLTRKDLTAAEEERSRWEERSSEPSQMKGKGSPRGGKGKGRGRSKTKREGGGSPRKGGAGAAPGRIGTDGSVREFREVVSDEGLVTGCTCFRNPLEMESQSPLKTYREHLAELKELKAARGRAFDSKTQWRDFKDFASGKGPYKITKPPKVTSLKEYSTETSGALWTRSTIILAGVRRERSKLGLSTSCCTSSASEPENRDANRRKRQNGKRKKRAAHPDSGATASGHVSANGGHHRTADYTLSSSAYDGEDLSDCASVLLRTPTQTNGSRSRIPSPVRSQVEVTTPSRHRVTPSPSVHGPVGVPESEIDAGGTSRSVSGTTPTAAASSVPTFRPSPSHSSRVVCKESSTQRGTETGNTEAQDSSVITSPFGFQPGAAEGDEGPSAARTNSRPAATPYFATRPPQDGHPPQPALKSSKTMPSLSARAAVNPNQPEETEESTPAHVQTDSLLHKHSPRTSGDSESKHPPSALRSHFASRRSHSVTFSPTTSVQRTEGEEGRESTDLHPSAHNPPGGPQPPAPLGSLVEGDETEEISWERDGAHAQIAGGERVHAAFDSVQRIIGETDLETSEVEAALAELRRLRIEASTNWITGRAHVARQQHNESAASSGEREQGNAQTIQDGRKERIATRVSLKPQVSTLKGKRKSQAPVQGKLASLTGAVGGAAAAAAAAGAGGGRTLQSEWMQSVSAWRSMIHKEEKRRKMLAELRWNFDFSRKAWERSRRLPPQSEAERNRRGALLRLALLNNPSMRAHADTTGPANVYRSSPAHRRRPSAALSHTASERGDSPDSPPRRGVSPRNSGKHREHASANPFTFSISKSPSAPSLSSHQWNPSGLDAGTLAAHRREATAENFSRNRIPPPPGMVDPHQTPQSISSESPVKHFAHTQPLLVLPSLAQTVSEACAEVEKDLPSYRDNDAVAFSVHAPSPTSRAVDSAAAKQVLSFTRLPADEKHASSRIAISTLPQNQESSSGETGRNLMVHLSDSSANVLTNSGGELGRTVLPLENRLPTLAGPRADLSTFIPPGPPCMAPLSAAFSEDLLMSSGSQKGSGGSGIGFRELHEEDDPVALAANNASKAGPGQGTIPSVTPATTTAMKVCKGLTRMDSRPLPSYMSGFGRRSHVPSLALDDVLTGGWGLPSLRAAEAASRFCATTEALEAEKRKMEGPGEHPILNNPSPRSRAALSPGASRRRASIDELLHAYS</sequence>
<feature type="compositionally biased region" description="Polar residues" evidence="1">
    <location>
        <begin position="318"/>
        <end position="342"/>
    </location>
</feature>
<feature type="compositionally biased region" description="Low complexity" evidence="1">
    <location>
        <begin position="871"/>
        <end position="883"/>
    </location>
</feature>
<feature type="compositionally biased region" description="Low complexity" evidence="1">
    <location>
        <begin position="372"/>
        <end position="387"/>
    </location>
</feature>
<feature type="region of interest" description="Disordered" evidence="1">
    <location>
        <begin position="60"/>
        <end position="126"/>
    </location>
</feature>
<organism evidence="2">
    <name type="scientific">Chromera velia CCMP2878</name>
    <dbReference type="NCBI Taxonomy" id="1169474"/>
    <lineage>
        <taxon>Eukaryota</taxon>
        <taxon>Sar</taxon>
        <taxon>Alveolata</taxon>
        <taxon>Colpodellida</taxon>
        <taxon>Chromeraceae</taxon>
        <taxon>Chromera</taxon>
    </lineage>
</organism>
<feature type="compositionally biased region" description="Low complexity" evidence="1">
    <location>
        <begin position="348"/>
        <end position="360"/>
    </location>
</feature>
<feature type="compositionally biased region" description="Polar residues" evidence="1">
    <location>
        <begin position="241"/>
        <end position="251"/>
    </location>
</feature>
<feature type="compositionally biased region" description="Basic and acidic residues" evidence="1">
    <location>
        <begin position="549"/>
        <end position="559"/>
    </location>
</feature>
<feature type="region of interest" description="Disordered" evidence="1">
    <location>
        <begin position="805"/>
        <end position="934"/>
    </location>
</feature>